<keyword evidence="4" id="KW-1185">Reference proteome</keyword>
<dbReference type="Proteomes" id="UP001056610">
    <property type="component" value="Chromosome"/>
</dbReference>
<organism evidence="3 4">
    <name type="scientific">Candidatus Mycobacterium methanotrophicum</name>
    <dbReference type="NCBI Taxonomy" id="2943498"/>
    <lineage>
        <taxon>Bacteria</taxon>
        <taxon>Bacillati</taxon>
        <taxon>Actinomycetota</taxon>
        <taxon>Actinomycetes</taxon>
        <taxon>Mycobacteriales</taxon>
        <taxon>Mycobacteriaceae</taxon>
        <taxon>Mycobacterium</taxon>
    </lineage>
</organism>
<dbReference type="PANTHER" id="PTHR13136">
    <property type="entry name" value="TESTIS DEVELOPMENT PROTEIN PRTD"/>
    <property type="match status" value="1"/>
</dbReference>
<dbReference type="PANTHER" id="PTHR13136:SF11">
    <property type="entry name" value="TESTIS-EXPRESSED PROTEIN 30"/>
    <property type="match status" value="1"/>
</dbReference>
<evidence type="ECO:0000256" key="1">
    <source>
        <dbReference type="SAM" id="MobiDB-lite"/>
    </source>
</evidence>
<accession>A0ABY4QPX5</accession>
<dbReference type="InterPro" id="IPR046879">
    <property type="entry name" value="KANL3/Tex30_Abhydrolase"/>
</dbReference>
<feature type="region of interest" description="Disordered" evidence="1">
    <location>
        <begin position="132"/>
        <end position="159"/>
    </location>
</feature>
<dbReference type="GO" id="GO:0016787">
    <property type="term" value="F:hydrolase activity"/>
    <property type="evidence" value="ECO:0007669"/>
    <property type="project" value="UniProtKB-KW"/>
</dbReference>
<sequence>MNLDSIAGIAHEPERVPKGIVVLTHGAGGSRESPLLQRLCDEWARRGWVAVRYDLPYRRRRPKGPPSGSAAADRAGIVEAIALCRGLADGPLIAGGHSYGGRQTSMVAASSAAGAPGLDLLTLFSYPLHPPGNRRRSSSSLRSASSPAGNPERARTEHLPDITVPTVFTHGTSDPFGTPDELRSAASLIPAPTEIVEITGARHDLASKTLDVPALAIDAALKLLN</sequence>
<dbReference type="InterPro" id="IPR026555">
    <property type="entry name" value="NSL3/Tex30"/>
</dbReference>
<protein>
    <submittedName>
        <fullName evidence="3">Alpha/beta hydrolase</fullName>
    </submittedName>
</protein>
<feature type="domain" description="KANL3/Tex30 alpha/beta hydrolase-like" evidence="2">
    <location>
        <begin position="19"/>
        <end position="208"/>
    </location>
</feature>
<evidence type="ECO:0000259" key="2">
    <source>
        <dbReference type="Pfam" id="PF20408"/>
    </source>
</evidence>
<gene>
    <name evidence="3" type="ORF">M5I08_06025</name>
</gene>
<reference evidence="3" key="1">
    <citation type="submission" date="2022-05" db="EMBL/GenBank/DDBJ databases">
        <title>A methanotrophic Mycobacterium dominates a cave microbial ecosystem.</title>
        <authorList>
            <person name="Van Spanning R.J.M."/>
            <person name="Guan Q."/>
            <person name="Melkonian C."/>
            <person name="Gallant J."/>
            <person name="Polerecky L."/>
            <person name="Flot J.-F."/>
            <person name="Brandt B.W."/>
            <person name="Braster M."/>
            <person name="Iturbe Espinoza P."/>
            <person name="Aerts J."/>
            <person name="Meima-Franke M."/>
            <person name="Piersma S.R."/>
            <person name="Bunduc C."/>
            <person name="Ummels R."/>
            <person name="Pain A."/>
            <person name="Fleming E.J."/>
            <person name="van der Wel N."/>
            <person name="Gherman V.D."/>
            <person name="Sarbu S.M."/>
            <person name="Bodelier P.L.E."/>
            <person name="Bitter W."/>
        </authorList>
    </citation>
    <scope>NUCLEOTIDE SEQUENCE</scope>
    <source>
        <strain evidence="3">Sulfur Cave</strain>
    </source>
</reference>
<evidence type="ECO:0000313" key="3">
    <source>
        <dbReference type="EMBL" id="UQX11931.1"/>
    </source>
</evidence>
<dbReference type="RefSeq" id="WP_219065619.1">
    <property type="nucleotide sequence ID" value="NZ_CAJUXY010000002.1"/>
</dbReference>
<proteinExistence type="predicted"/>
<keyword evidence="3" id="KW-0378">Hydrolase</keyword>
<dbReference type="Pfam" id="PF20408">
    <property type="entry name" value="Abhydrolase_11"/>
    <property type="match status" value="1"/>
</dbReference>
<dbReference type="EMBL" id="CP097320">
    <property type="protein sequence ID" value="UQX11931.1"/>
    <property type="molecule type" value="Genomic_DNA"/>
</dbReference>
<evidence type="ECO:0000313" key="4">
    <source>
        <dbReference type="Proteomes" id="UP001056610"/>
    </source>
</evidence>
<name>A0ABY4QPX5_9MYCO</name>